<protein>
    <submittedName>
        <fullName evidence="1">Uncharacterized protein</fullName>
    </submittedName>
</protein>
<name>A0ABU6PVC9_9BACL</name>
<sequence>MNTWIFAGICDKSELLIYVCKMLAAGNYNVLFVDATEKRKYPSFIGRFDKPLWITEFSGFDVACGFDDEAALNAYLKCSDGSKKYDYVIYDLEIPNFCSSATWREASARIWVTDYEIWTLENGGLWLQDAIHRHFSEDMEPEMHKVIVRTAEEWFDLSYLEGFFSHLPICWMDDPLILPWNELDWSVKLRNEHTRTVQMKPLTRGYKRKVCEMVQMLTDWDQKQIHRVLRAAERRRA</sequence>
<comment type="caution">
    <text evidence="1">The sequence shown here is derived from an EMBL/GenBank/DDBJ whole genome shotgun (WGS) entry which is preliminary data.</text>
</comment>
<dbReference type="RefSeq" id="WP_328278247.1">
    <property type="nucleotide sequence ID" value="NZ_JARTLD010000030.1"/>
</dbReference>
<keyword evidence="2" id="KW-1185">Reference proteome</keyword>
<dbReference type="Proteomes" id="UP001343257">
    <property type="component" value="Unassembled WGS sequence"/>
</dbReference>
<proteinExistence type="predicted"/>
<evidence type="ECO:0000313" key="1">
    <source>
        <dbReference type="EMBL" id="MED5018116.1"/>
    </source>
</evidence>
<organism evidence="1 2">
    <name type="scientific">Paenibacillus chibensis</name>
    <dbReference type="NCBI Taxonomy" id="59846"/>
    <lineage>
        <taxon>Bacteria</taxon>
        <taxon>Bacillati</taxon>
        <taxon>Bacillota</taxon>
        <taxon>Bacilli</taxon>
        <taxon>Bacillales</taxon>
        <taxon>Paenibacillaceae</taxon>
        <taxon>Paenibacillus</taxon>
    </lineage>
</organism>
<dbReference type="EMBL" id="JARTLD010000030">
    <property type="protein sequence ID" value="MED5018116.1"/>
    <property type="molecule type" value="Genomic_DNA"/>
</dbReference>
<evidence type="ECO:0000313" key="2">
    <source>
        <dbReference type="Proteomes" id="UP001343257"/>
    </source>
</evidence>
<accession>A0ABU6PVC9</accession>
<gene>
    <name evidence="1" type="ORF">P9847_12460</name>
</gene>
<reference evidence="1 2" key="1">
    <citation type="submission" date="2023-03" db="EMBL/GenBank/DDBJ databases">
        <title>Bacillus Genome Sequencing.</title>
        <authorList>
            <person name="Dunlap C."/>
        </authorList>
    </citation>
    <scope>NUCLEOTIDE SEQUENCE [LARGE SCALE GENOMIC DNA]</scope>
    <source>
        <strain evidence="1 2">NRS-52</strain>
    </source>
</reference>